<accession>A0A100WSZ1</accession>
<evidence type="ECO:0000256" key="1">
    <source>
        <dbReference type="SAM" id="MobiDB-lite"/>
    </source>
</evidence>
<dbReference type="EMBL" id="BCSZ01000035">
    <property type="protein sequence ID" value="GAT03722.1"/>
    <property type="molecule type" value="Genomic_DNA"/>
</dbReference>
<evidence type="ECO:0000313" key="2">
    <source>
        <dbReference type="EMBL" id="GAT03722.1"/>
    </source>
</evidence>
<reference evidence="3" key="2">
    <citation type="submission" date="2016-02" db="EMBL/GenBank/DDBJ databases">
        <title>Draft genome sequence of five rapidly growing Mycobacterium species.</title>
        <authorList>
            <person name="Katahira K."/>
            <person name="Gotou Y."/>
            <person name="Iida K."/>
            <person name="Ogura Y."/>
            <person name="Hayashi T."/>
        </authorList>
    </citation>
    <scope>NUCLEOTIDE SEQUENCE [LARGE SCALE GENOMIC DNA]</scope>
    <source>
        <strain evidence="3">JCM6368</strain>
    </source>
</reference>
<sequence>MTESAPAELCDCPRRDHVGSEDGHCTLPSIRSEEAGDTDVDLSRWSECGCCMADCPDVHPTPSPGFGPVPGSLVVAEEYVDTLPVEKQKALREQESRGELRIAPQAEMRLPGLD</sequence>
<feature type="compositionally biased region" description="Basic and acidic residues" evidence="1">
    <location>
        <begin position="90"/>
        <end position="100"/>
    </location>
</feature>
<dbReference type="Proteomes" id="UP000069705">
    <property type="component" value="Unassembled WGS sequence"/>
</dbReference>
<protein>
    <recommendedName>
        <fullName evidence="4">4Fe-4S ferredoxin-type domain-containing protein</fullName>
    </recommendedName>
</protein>
<reference evidence="2 3" key="1">
    <citation type="journal article" date="2016" name="Genome Announc.">
        <title>Draft Genome Sequences of Five Rapidly Growing Mycobacterium Species, M. thermoresistibile, M. fortuitum subsp. acetamidolyticum, M. canariasense, M. brisbanense, and M. novocastrense.</title>
        <authorList>
            <person name="Katahira K."/>
            <person name="Ogura Y."/>
            <person name="Gotoh Y."/>
            <person name="Hayashi T."/>
        </authorList>
    </citation>
    <scope>NUCLEOTIDE SEQUENCE [LARGE SCALE GENOMIC DNA]</scope>
    <source>
        <strain evidence="2 3">JCM6368</strain>
    </source>
</reference>
<feature type="region of interest" description="Disordered" evidence="1">
    <location>
        <begin position="90"/>
        <end position="114"/>
    </location>
</feature>
<evidence type="ECO:0000313" key="3">
    <source>
        <dbReference type="Proteomes" id="UP000069705"/>
    </source>
</evidence>
<proteinExistence type="predicted"/>
<evidence type="ECO:0008006" key="4">
    <source>
        <dbReference type="Google" id="ProtNLM"/>
    </source>
</evidence>
<organism evidence="2 3">
    <name type="scientific">Mycolicibacterium fortuitum subsp. acetamidolyticum</name>
    <dbReference type="NCBI Taxonomy" id="144550"/>
    <lineage>
        <taxon>Bacteria</taxon>
        <taxon>Bacillati</taxon>
        <taxon>Actinomycetota</taxon>
        <taxon>Actinomycetes</taxon>
        <taxon>Mycobacteriales</taxon>
        <taxon>Mycobacteriaceae</taxon>
        <taxon>Mycolicibacterium</taxon>
    </lineage>
</organism>
<dbReference type="AlphaFoldDB" id="A0A100WSZ1"/>
<name>A0A100WSZ1_MYCFO</name>
<dbReference type="RefSeq" id="WP_061264302.1">
    <property type="nucleotide sequence ID" value="NZ_BCSZ01000035.1"/>
</dbReference>
<gene>
    <name evidence="2" type="ORF">RMCFA_3834</name>
</gene>
<comment type="caution">
    <text evidence="2">The sequence shown here is derived from an EMBL/GenBank/DDBJ whole genome shotgun (WGS) entry which is preliminary data.</text>
</comment>